<feature type="transmembrane region" description="Helical" evidence="1">
    <location>
        <begin position="73"/>
        <end position="93"/>
    </location>
</feature>
<dbReference type="EMBL" id="JAJEQE010000001">
    <property type="protein sequence ID" value="MCC2147663.1"/>
    <property type="molecule type" value="Genomic_DNA"/>
</dbReference>
<feature type="transmembrane region" description="Helical" evidence="1">
    <location>
        <begin position="228"/>
        <end position="251"/>
    </location>
</feature>
<evidence type="ECO:0000313" key="3">
    <source>
        <dbReference type="Proteomes" id="UP001299235"/>
    </source>
</evidence>
<comment type="caution">
    <text evidence="2">The sequence shown here is derived from an EMBL/GenBank/DDBJ whole genome shotgun (WGS) entry which is preliminary data.</text>
</comment>
<evidence type="ECO:0000313" key="2">
    <source>
        <dbReference type="EMBL" id="MCC2147663.1"/>
    </source>
</evidence>
<accession>A0ABS8ES49</accession>
<feature type="transmembrane region" description="Helical" evidence="1">
    <location>
        <begin position="143"/>
        <end position="159"/>
    </location>
</feature>
<dbReference type="Proteomes" id="UP001299235">
    <property type="component" value="Unassembled WGS sequence"/>
</dbReference>
<organism evidence="2 3">
    <name type="scientific">Hominisplanchenecus faecis</name>
    <dbReference type="NCBI Taxonomy" id="2885351"/>
    <lineage>
        <taxon>Bacteria</taxon>
        <taxon>Bacillati</taxon>
        <taxon>Bacillota</taxon>
        <taxon>Clostridia</taxon>
        <taxon>Lachnospirales</taxon>
        <taxon>Lachnospiraceae</taxon>
        <taxon>Hominisplanchenecus</taxon>
    </lineage>
</organism>
<keyword evidence="1" id="KW-0472">Membrane</keyword>
<name>A0ABS8ES49_9FIRM</name>
<sequence length="261" mass="30676">MTRYYVSHYFDFKNIGIFLLVSLMGLIAVLAIVLITAKLQVHRRLNYEGLDECDVAEITRRHRFREIGMIESFYEMTFSSTSVLLFLSLYYIIDARIPQAFFYWSKYQDFILLLFLILSVFFTGWLDRFLVPLEYLPPDQKSSVRLVSSFYIILILMYIKFIYDDSNYDALILYFVSLAIGRFVYFDFTAEDFISTISKLLKNLYLLILMGCYSGFVCWFGFHVGFLLTSNGVIVSTLLAHLFMDASIFVLDRTRLIRFVL</sequence>
<feature type="transmembrane region" description="Helical" evidence="1">
    <location>
        <begin position="200"/>
        <end position="222"/>
    </location>
</feature>
<evidence type="ECO:0000256" key="1">
    <source>
        <dbReference type="SAM" id="Phobius"/>
    </source>
</evidence>
<reference evidence="2 3" key="1">
    <citation type="submission" date="2021-10" db="EMBL/GenBank/DDBJ databases">
        <title>Anaerobic single-cell dispensing facilitates the cultivation of human gut bacteria.</title>
        <authorList>
            <person name="Afrizal A."/>
        </authorList>
    </citation>
    <scope>NUCLEOTIDE SEQUENCE [LARGE SCALE GENOMIC DNA]</scope>
    <source>
        <strain evidence="2 3">CLA-AA-H246</strain>
    </source>
</reference>
<gene>
    <name evidence="2" type="ORF">LKD42_00100</name>
</gene>
<keyword evidence="1" id="KW-1133">Transmembrane helix</keyword>
<keyword evidence="3" id="KW-1185">Reference proteome</keyword>
<protein>
    <submittedName>
        <fullName evidence="2">Uncharacterized protein</fullName>
    </submittedName>
</protein>
<feature type="transmembrane region" description="Helical" evidence="1">
    <location>
        <begin position="15"/>
        <end position="37"/>
    </location>
</feature>
<keyword evidence="1" id="KW-0812">Transmembrane</keyword>
<feature type="transmembrane region" description="Helical" evidence="1">
    <location>
        <begin position="113"/>
        <end position="131"/>
    </location>
</feature>
<proteinExistence type="predicted"/>
<feature type="transmembrane region" description="Helical" evidence="1">
    <location>
        <begin position="171"/>
        <end position="188"/>
    </location>
</feature>